<evidence type="ECO:0000313" key="2">
    <source>
        <dbReference type="EMBL" id="MBJ8326465.1"/>
    </source>
</evidence>
<reference evidence="2 3" key="1">
    <citation type="journal article" date="2021" name="Int. J. Syst. Evol. Microbiol.">
        <title>Streptococcus vicugnae sp. nov., isolated from faeces of alpacas (Vicugna pacos) and cattle (Bos taurus), Streptococcus zalophi sp. nov., and Streptococcus pacificus sp. nov., isolated from respiratory tract of California sea lions (Zalophus californianus).</title>
        <authorList>
            <person name="Volokhov D.V."/>
            <person name="Zagorodnyaya T.A."/>
            <person name="Shen Z."/>
            <person name="Blom J."/>
            <person name="Furtak V.A."/>
            <person name="Eisenberg T."/>
            <person name="Fan P."/>
            <person name="Jeong K.C."/>
            <person name="Gao Y."/>
            <person name="Zhang S."/>
            <person name="Amselle M."/>
        </authorList>
    </citation>
    <scope>NUCLEOTIDE SEQUENCE [LARGE SCALE GENOMIC DNA]</scope>
    <source>
        <strain evidence="2 3">CSL7591</strain>
    </source>
</reference>
<dbReference type="InterPro" id="IPR046947">
    <property type="entry name" value="LytR-like"/>
</dbReference>
<organism evidence="2 3">
    <name type="scientific">Streptococcus pacificus</name>
    <dbReference type="NCBI Taxonomy" id="2740577"/>
    <lineage>
        <taxon>Bacteria</taxon>
        <taxon>Bacillati</taxon>
        <taxon>Bacillota</taxon>
        <taxon>Bacilli</taxon>
        <taxon>Lactobacillales</taxon>
        <taxon>Streptococcaceae</taxon>
        <taxon>Streptococcus</taxon>
    </lineage>
</organism>
<dbReference type="SMART" id="SM00850">
    <property type="entry name" value="LytTR"/>
    <property type="match status" value="1"/>
</dbReference>
<gene>
    <name evidence="2" type="ORF">JHK62_07255</name>
</gene>
<comment type="caution">
    <text evidence="2">The sequence shown here is derived from an EMBL/GenBank/DDBJ whole genome shotgun (WGS) entry which is preliminary data.</text>
</comment>
<dbReference type="Proteomes" id="UP000653045">
    <property type="component" value="Unassembled WGS sequence"/>
</dbReference>
<dbReference type="RefSeq" id="WP_199576105.1">
    <property type="nucleotide sequence ID" value="NZ_JAENBO010000007.1"/>
</dbReference>
<dbReference type="PROSITE" id="PS50930">
    <property type="entry name" value="HTH_LYTTR"/>
    <property type="match status" value="1"/>
</dbReference>
<dbReference type="Gene3D" id="2.40.50.1020">
    <property type="entry name" value="LytTr DNA-binding domain"/>
    <property type="match status" value="1"/>
</dbReference>
<sequence length="109" mass="12979">MDYIFVKKDKINVKINITDILYIGTIENRPRVLEFVTDKETYQSYGQLKAIEAMTALSLKRCHRKYLVNLRRIKAIDSLNRQIIFDNPFISPIDCSRRNMKGILREWKK</sequence>
<keyword evidence="2" id="KW-0238">DNA-binding</keyword>
<dbReference type="InterPro" id="IPR007492">
    <property type="entry name" value="LytTR_DNA-bd_dom"/>
</dbReference>
<dbReference type="PANTHER" id="PTHR37299:SF1">
    <property type="entry name" value="STAGE 0 SPORULATION PROTEIN A HOMOLOG"/>
    <property type="match status" value="1"/>
</dbReference>
<dbReference type="PANTHER" id="PTHR37299">
    <property type="entry name" value="TRANSCRIPTIONAL REGULATOR-RELATED"/>
    <property type="match status" value="1"/>
</dbReference>
<dbReference type="EMBL" id="JAENBO010000007">
    <property type="protein sequence ID" value="MBJ8326465.1"/>
    <property type="molecule type" value="Genomic_DNA"/>
</dbReference>
<keyword evidence="3" id="KW-1185">Reference proteome</keyword>
<feature type="domain" description="HTH LytTR-type" evidence="1">
    <location>
        <begin position="4"/>
        <end position="109"/>
    </location>
</feature>
<proteinExistence type="predicted"/>
<name>A0ABS0ZKB3_9STRE</name>
<accession>A0ABS0ZKB3</accession>
<protein>
    <submittedName>
        <fullName evidence="2">LytTR family transcriptional regulator DNA-binding domain-containing protein</fullName>
    </submittedName>
</protein>
<evidence type="ECO:0000259" key="1">
    <source>
        <dbReference type="PROSITE" id="PS50930"/>
    </source>
</evidence>
<dbReference type="Pfam" id="PF04397">
    <property type="entry name" value="LytTR"/>
    <property type="match status" value="1"/>
</dbReference>
<dbReference type="GO" id="GO:0003677">
    <property type="term" value="F:DNA binding"/>
    <property type="evidence" value="ECO:0007669"/>
    <property type="project" value="UniProtKB-KW"/>
</dbReference>
<evidence type="ECO:0000313" key="3">
    <source>
        <dbReference type="Proteomes" id="UP000653045"/>
    </source>
</evidence>